<name>A0AAD5IA91_ACENE</name>
<dbReference type="EMBL" id="JAJSOW010000107">
    <property type="protein sequence ID" value="KAI9156672.1"/>
    <property type="molecule type" value="Genomic_DNA"/>
</dbReference>
<sequence length="112" mass="12444">MAGVDSIKIRVKLHQTPSEMEIGDPQSPLMWQTQIHTISKPKSNFFLFTASTKSKLALLNKSASWSGRPPGVFMCTSLNNVGKAELARAIAGDLYDNEDHLVRFDMSKYDSV</sequence>
<gene>
    <name evidence="1" type="ORF">LWI28_010389</name>
</gene>
<comment type="caution">
    <text evidence="1">The sequence shown here is derived from an EMBL/GenBank/DDBJ whole genome shotgun (WGS) entry which is preliminary data.</text>
</comment>
<accession>A0AAD5IA91</accession>
<reference evidence="1" key="1">
    <citation type="journal article" date="2022" name="Plant J.">
        <title>Strategies of tolerance reflected in two North American maple genomes.</title>
        <authorList>
            <person name="McEvoy S.L."/>
            <person name="Sezen U.U."/>
            <person name="Trouern-Trend A."/>
            <person name="McMahon S.M."/>
            <person name="Schaberg P.G."/>
            <person name="Yang J."/>
            <person name="Wegrzyn J.L."/>
            <person name="Swenson N.G."/>
        </authorList>
    </citation>
    <scope>NUCLEOTIDE SEQUENCE</scope>
    <source>
        <strain evidence="1">91603</strain>
    </source>
</reference>
<proteinExistence type="predicted"/>
<protein>
    <submittedName>
        <fullName evidence="1">Uncharacterized protein</fullName>
    </submittedName>
</protein>
<organism evidence="1 2">
    <name type="scientific">Acer negundo</name>
    <name type="common">Box elder</name>
    <dbReference type="NCBI Taxonomy" id="4023"/>
    <lineage>
        <taxon>Eukaryota</taxon>
        <taxon>Viridiplantae</taxon>
        <taxon>Streptophyta</taxon>
        <taxon>Embryophyta</taxon>
        <taxon>Tracheophyta</taxon>
        <taxon>Spermatophyta</taxon>
        <taxon>Magnoliopsida</taxon>
        <taxon>eudicotyledons</taxon>
        <taxon>Gunneridae</taxon>
        <taxon>Pentapetalae</taxon>
        <taxon>rosids</taxon>
        <taxon>malvids</taxon>
        <taxon>Sapindales</taxon>
        <taxon>Sapindaceae</taxon>
        <taxon>Hippocastanoideae</taxon>
        <taxon>Acereae</taxon>
        <taxon>Acer</taxon>
    </lineage>
</organism>
<dbReference type="AlphaFoldDB" id="A0AAD5IA91"/>
<evidence type="ECO:0000313" key="1">
    <source>
        <dbReference type="EMBL" id="KAI9156672.1"/>
    </source>
</evidence>
<dbReference type="Gene3D" id="3.40.50.300">
    <property type="entry name" value="P-loop containing nucleotide triphosphate hydrolases"/>
    <property type="match status" value="1"/>
</dbReference>
<keyword evidence="2" id="KW-1185">Reference proteome</keyword>
<dbReference type="Proteomes" id="UP001064489">
    <property type="component" value="Chromosome 12"/>
</dbReference>
<reference evidence="1" key="2">
    <citation type="submission" date="2023-02" db="EMBL/GenBank/DDBJ databases">
        <authorList>
            <person name="Swenson N.G."/>
            <person name="Wegrzyn J.L."/>
            <person name="Mcevoy S.L."/>
        </authorList>
    </citation>
    <scope>NUCLEOTIDE SEQUENCE</scope>
    <source>
        <strain evidence="1">91603</strain>
        <tissue evidence="1">Leaf</tissue>
    </source>
</reference>
<evidence type="ECO:0000313" key="2">
    <source>
        <dbReference type="Proteomes" id="UP001064489"/>
    </source>
</evidence>
<dbReference type="InterPro" id="IPR027417">
    <property type="entry name" value="P-loop_NTPase"/>
</dbReference>